<accession>A0A1F5ZQ71</accession>
<evidence type="ECO:0000313" key="10">
    <source>
        <dbReference type="EMBL" id="OGG14588.1"/>
    </source>
</evidence>
<proteinExistence type="inferred from homology"/>
<keyword evidence="6 8" id="KW-1133">Transmembrane helix</keyword>
<feature type="transmembrane region" description="Helical" evidence="8">
    <location>
        <begin position="57"/>
        <end position="87"/>
    </location>
</feature>
<comment type="subcellular location">
    <subcellularLocation>
        <location evidence="1 8">Cell membrane</location>
        <topology evidence="1 8">Multi-pass membrane protein</topology>
    </subcellularLocation>
</comment>
<sequence length="276" mass="29949">MNPKLTQKIASLVLGSAVVITLSALVFIIFYILYHGLPLVSLEFLTNPIREMGKSGGIFPTIVSTCLLAIISIFIAAPLGIGTAVFLTEYTRENVITKIIRFTTDCLAGIPSIIFGLFGFVFFVIYLGLGWSILSGSLTLAFMMLPTIIRTSEEAIRAVPKSYQEVTYGLGGSKWQSITQIILPKAMPGILTGIILSVGRAVSETAALIFTAGISLHTPVSIFSSGRSMAVHFYTIAREGISMPMAFATAAVLIITVLMINIVSYFLMNRFLRRYA</sequence>
<keyword evidence="3" id="KW-0813">Transport</keyword>
<evidence type="ECO:0000256" key="3">
    <source>
        <dbReference type="ARBA" id="ARBA00022448"/>
    </source>
</evidence>
<dbReference type="PROSITE" id="PS50928">
    <property type="entry name" value="ABC_TM1"/>
    <property type="match status" value="1"/>
</dbReference>
<dbReference type="InterPro" id="IPR035906">
    <property type="entry name" value="MetI-like_sf"/>
</dbReference>
<keyword evidence="7 8" id="KW-0472">Membrane</keyword>
<feature type="transmembrane region" description="Helical" evidence="8">
    <location>
        <begin position="99"/>
        <end position="125"/>
    </location>
</feature>
<comment type="similarity">
    <text evidence="2 8">Belongs to the binding-protein-dependent transport system permease family. CysTW subfamily.</text>
</comment>
<evidence type="ECO:0000313" key="11">
    <source>
        <dbReference type="Proteomes" id="UP000177383"/>
    </source>
</evidence>
<dbReference type="GO" id="GO:0035435">
    <property type="term" value="P:phosphate ion transmembrane transport"/>
    <property type="evidence" value="ECO:0007669"/>
    <property type="project" value="InterPro"/>
</dbReference>
<evidence type="ECO:0000256" key="2">
    <source>
        <dbReference type="ARBA" id="ARBA00007069"/>
    </source>
</evidence>
<keyword evidence="5 8" id="KW-0812">Transmembrane</keyword>
<protein>
    <recommendedName>
        <fullName evidence="8">Phosphate transport system permease protein PstA</fullName>
    </recommendedName>
</protein>
<dbReference type="CDD" id="cd06261">
    <property type="entry name" value="TM_PBP2"/>
    <property type="match status" value="1"/>
</dbReference>
<evidence type="ECO:0000256" key="4">
    <source>
        <dbReference type="ARBA" id="ARBA00022475"/>
    </source>
</evidence>
<evidence type="ECO:0000256" key="5">
    <source>
        <dbReference type="ARBA" id="ARBA00022692"/>
    </source>
</evidence>
<dbReference type="Pfam" id="PF00528">
    <property type="entry name" value="BPD_transp_1"/>
    <property type="match status" value="1"/>
</dbReference>
<dbReference type="Proteomes" id="UP000177383">
    <property type="component" value="Unassembled WGS sequence"/>
</dbReference>
<dbReference type="AlphaFoldDB" id="A0A1F5ZQ71"/>
<dbReference type="InterPro" id="IPR000515">
    <property type="entry name" value="MetI-like"/>
</dbReference>
<organism evidence="10 11">
    <name type="scientific">Candidatus Gottesmanbacteria bacterium RIFCSPHIGHO2_01_FULL_39_10</name>
    <dbReference type="NCBI Taxonomy" id="1798375"/>
    <lineage>
        <taxon>Bacteria</taxon>
        <taxon>Candidatus Gottesmaniibacteriota</taxon>
    </lineage>
</organism>
<dbReference type="InterPro" id="IPR005672">
    <property type="entry name" value="Phosphate_PstA"/>
</dbReference>
<evidence type="ECO:0000256" key="1">
    <source>
        <dbReference type="ARBA" id="ARBA00004651"/>
    </source>
</evidence>
<feature type="transmembrane region" description="Helical" evidence="8">
    <location>
        <begin position="206"/>
        <end position="225"/>
    </location>
</feature>
<feature type="transmembrane region" description="Helical" evidence="8">
    <location>
        <begin position="12"/>
        <end position="37"/>
    </location>
</feature>
<comment type="caution">
    <text evidence="8">Lacks conserved residue(s) required for the propagation of feature annotation.</text>
</comment>
<comment type="caution">
    <text evidence="10">The sequence shown here is derived from an EMBL/GenBank/DDBJ whole genome shotgun (WGS) entry which is preliminary data.</text>
</comment>
<dbReference type="Gene3D" id="1.10.3720.10">
    <property type="entry name" value="MetI-like"/>
    <property type="match status" value="1"/>
</dbReference>
<evidence type="ECO:0000259" key="9">
    <source>
        <dbReference type="PROSITE" id="PS50928"/>
    </source>
</evidence>
<feature type="transmembrane region" description="Helical" evidence="8">
    <location>
        <begin position="245"/>
        <end position="268"/>
    </location>
</feature>
<dbReference type="NCBIfam" id="TIGR00974">
    <property type="entry name" value="3a0107s02c"/>
    <property type="match status" value="1"/>
</dbReference>
<evidence type="ECO:0000256" key="7">
    <source>
        <dbReference type="ARBA" id="ARBA00023136"/>
    </source>
</evidence>
<dbReference type="PANTHER" id="PTHR43470">
    <property type="entry name" value="PHOSPHATE TRANSPORT SYSTEM PERMEASE PROTEIN PSTA-RELATED"/>
    <property type="match status" value="1"/>
</dbReference>
<evidence type="ECO:0000256" key="6">
    <source>
        <dbReference type="ARBA" id="ARBA00022989"/>
    </source>
</evidence>
<dbReference type="GO" id="GO:0005886">
    <property type="term" value="C:plasma membrane"/>
    <property type="evidence" value="ECO:0007669"/>
    <property type="project" value="UniProtKB-SubCell"/>
</dbReference>
<evidence type="ECO:0000256" key="8">
    <source>
        <dbReference type="RuleBase" id="RU363043"/>
    </source>
</evidence>
<feature type="domain" description="ABC transmembrane type-1" evidence="9">
    <location>
        <begin position="62"/>
        <end position="264"/>
    </location>
</feature>
<dbReference type="SUPFAM" id="SSF161098">
    <property type="entry name" value="MetI-like"/>
    <property type="match status" value="1"/>
</dbReference>
<dbReference type="PANTHER" id="PTHR43470:SF3">
    <property type="entry name" value="PHOSPHATE TRANSPORT SYSTEM PERMEASE PROTEIN PSTA-RELATED"/>
    <property type="match status" value="1"/>
</dbReference>
<gene>
    <name evidence="10" type="ORF">A2773_02260</name>
</gene>
<dbReference type="EMBL" id="MFJE01000013">
    <property type="protein sequence ID" value="OGG14588.1"/>
    <property type="molecule type" value="Genomic_DNA"/>
</dbReference>
<dbReference type="GO" id="GO:0005315">
    <property type="term" value="F:phosphate transmembrane transporter activity"/>
    <property type="evidence" value="ECO:0007669"/>
    <property type="project" value="InterPro"/>
</dbReference>
<name>A0A1F5ZQ71_9BACT</name>
<keyword evidence="4 8" id="KW-1003">Cell membrane</keyword>
<dbReference type="STRING" id="1798375.A2773_02260"/>
<reference evidence="10 11" key="1">
    <citation type="journal article" date="2016" name="Nat. Commun.">
        <title>Thousands of microbial genomes shed light on interconnected biogeochemical processes in an aquifer system.</title>
        <authorList>
            <person name="Anantharaman K."/>
            <person name="Brown C.T."/>
            <person name="Hug L.A."/>
            <person name="Sharon I."/>
            <person name="Castelle C.J."/>
            <person name="Probst A.J."/>
            <person name="Thomas B.C."/>
            <person name="Singh A."/>
            <person name="Wilkins M.J."/>
            <person name="Karaoz U."/>
            <person name="Brodie E.L."/>
            <person name="Williams K.H."/>
            <person name="Hubbard S.S."/>
            <person name="Banfield J.F."/>
        </authorList>
    </citation>
    <scope>NUCLEOTIDE SEQUENCE [LARGE SCALE GENOMIC DNA]</scope>
</reference>